<proteinExistence type="predicted"/>
<protein>
    <submittedName>
        <fullName evidence="2">Uncharacterized protein</fullName>
    </submittedName>
</protein>
<sequence>MMMDEPTADDDDLFLAGLSIICPSTTVMADNLPALVRIVRQQNKLPMEQMDQVVQGPIKHDEPDYDDDVQSAQQVNQQLQFTHQHPVSTSSIKEAKQSVVLPTTQHPVQSGIAPVKARPKTDSNSSSSLVQTANSKPSATPTPISQQKLEAPITPIPIVLNVNVIVEPDHHHHHAETIINMAGAQVGGHVPQRHRLARLRSAFKHSHNGHRALRHMYGY</sequence>
<evidence type="ECO:0000313" key="3">
    <source>
        <dbReference type="Proteomes" id="UP000075883"/>
    </source>
</evidence>
<evidence type="ECO:0000313" key="2">
    <source>
        <dbReference type="EnsemblMetazoa" id="ACUA018735-PA"/>
    </source>
</evidence>
<reference evidence="3" key="1">
    <citation type="submission" date="2013-09" db="EMBL/GenBank/DDBJ databases">
        <title>The Genome Sequence of Anopheles culicifacies species A.</title>
        <authorList>
            <consortium name="The Broad Institute Genomics Platform"/>
            <person name="Neafsey D.E."/>
            <person name="Besansky N."/>
            <person name="Howell P."/>
            <person name="Walton C."/>
            <person name="Young S.K."/>
            <person name="Zeng Q."/>
            <person name="Gargeya S."/>
            <person name="Fitzgerald M."/>
            <person name="Haas B."/>
            <person name="Abouelleil A."/>
            <person name="Allen A.W."/>
            <person name="Alvarado L."/>
            <person name="Arachchi H.M."/>
            <person name="Berlin A.M."/>
            <person name="Chapman S.B."/>
            <person name="Gainer-Dewar J."/>
            <person name="Goldberg J."/>
            <person name="Griggs A."/>
            <person name="Gujja S."/>
            <person name="Hansen M."/>
            <person name="Howarth C."/>
            <person name="Imamovic A."/>
            <person name="Ireland A."/>
            <person name="Larimer J."/>
            <person name="McCowan C."/>
            <person name="Murphy C."/>
            <person name="Pearson M."/>
            <person name="Poon T.W."/>
            <person name="Priest M."/>
            <person name="Roberts A."/>
            <person name="Saif S."/>
            <person name="Shea T."/>
            <person name="Sisk P."/>
            <person name="Sykes S."/>
            <person name="Wortman J."/>
            <person name="Nusbaum C."/>
            <person name="Birren B."/>
        </authorList>
    </citation>
    <scope>NUCLEOTIDE SEQUENCE [LARGE SCALE GENOMIC DNA]</scope>
    <source>
        <strain evidence="3">A-37</strain>
    </source>
</reference>
<dbReference type="Proteomes" id="UP000075883">
    <property type="component" value="Unassembled WGS sequence"/>
</dbReference>
<reference evidence="2" key="2">
    <citation type="submission" date="2020-05" db="UniProtKB">
        <authorList>
            <consortium name="EnsemblMetazoa"/>
        </authorList>
    </citation>
    <scope>IDENTIFICATION</scope>
    <source>
        <strain evidence="2">A-37</strain>
    </source>
</reference>
<dbReference type="EMBL" id="AXCM01013958">
    <property type="status" value="NOT_ANNOTATED_CDS"/>
    <property type="molecule type" value="Genomic_DNA"/>
</dbReference>
<evidence type="ECO:0000256" key="1">
    <source>
        <dbReference type="SAM" id="MobiDB-lite"/>
    </source>
</evidence>
<dbReference type="VEuPathDB" id="VectorBase:ACUA018735"/>
<dbReference type="AlphaFoldDB" id="A0A182MHZ7"/>
<feature type="region of interest" description="Disordered" evidence="1">
    <location>
        <begin position="103"/>
        <end position="145"/>
    </location>
</feature>
<accession>A0A182MHZ7</accession>
<keyword evidence="3" id="KW-1185">Reference proteome</keyword>
<organism evidence="2 3">
    <name type="scientific">Anopheles culicifacies</name>
    <dbReference type="NCBI Taxonomy" id="139723"/>
    <lineage>
        <taxon>Eukaryota</taxon>
        <taxon>Metazoa</taxon>
        <taxon>Ecdysozoa</taxon>
        <taxon>Arthropoda</taxon>
        <taxon>Hexapoda</taxon>
        <taxon>Insecta</taxon>
        <taxon>Pterygota</taxon>
        <taxon>Neoptera</taxon>
        <taxon>Endopterygota</taxon>
        <taxon>Diptera</taxon>
        <taxon>Nematocera</taxon>
        <taxon>Culicoidea</taxon>
        <taxon>Culicidae</taxon>
        <taxon>Anophelinae</taxon>
        <taxon>Anopheles</taxon>
        <taxon>culicifacies species complex</taxon>
    </lineage>
</organism>
<feature type="compositionally biased region" description="Polar residues" evidence="1">
    <location>
        <begin position="122"/>
        <end position="145"/>
    </location>
</feature>
<dbReference type="EnsemblMetazoa" id="ACUA018735-RA">
    <property type="protein sequence ID" value="ACUA018735-PA"/>
    <property type="gene ID" value="ACUA018735"/>
</dbReference>
<name>A0A182MHZ7_9DIPT</name>